<evidence type="ECO:0000259" key="1">
    <source>
        <dbReference type="Pfam" id="PF15919"/>
    </source>
</evidence>
<evidence type="ECO:0000313" key="3">
    <source>
        <dbReference type="EMBL" id="CUI42306.1"/>
    </source>
</evidence>
<dbReference type="SUPFAM" id="SSF143100">
    <property type="entry name" value="TTHA1013/TTHA0281-like"/>
    <property type="match status" value="1"/>
</dbReference>
<dbReference type="InterPro" id="IPR035069">
    <property type="entry name" value="TTHA1013/TTHA0281-like"/>
</dbReference>
<dbReference type="RefSeq" id="WP_053073244.1">
    <property type="nucleotide sequence ID" value="NZ_CAJGUQ010000042.1"/>
</dbReference>
<dbReference type="Proteomes" id="UP000053096">
    <property type="component" value="Unassembled WGS sequence"/>
</dbReference>
<dbReference type="OrthoDB" id="5772151at2"/>
<sequence>MLRYPAKIETDTVGFVVTFRDIPEALSAGQTREKAEAMAADALLVALHCCFEDQRRVPPPRRRPATR</sequence>
<reference evidence="3 4" key="1">
    <citation type="submission" date="2015-09" db="EMBL/GenBank/DDBJ databases">
        <authorList>
            <person name="Jackson K.R."/>
            <person name="Lunt B.L."/>
            <person name="Fisher J.N.B."/>
            <person name="Gardner A.V."/>
            <person name="Bailey M.E."/>
            <person name="Deus L.M."/>
            <person name="Earl A.S."/>
            <person name="Gibby P.D."/>
            <person name="Hartmann K.A."/>
            <person name="Liu J.E."/>
            <person name="Manci A.M."/>
            <person name="Nielsen D.A."/>
            <person name="Solomon M.B."/>
            <person name="Breakwell D.P."/>
            <person name="Burnett S.H."/>
            <person name="Grose J.H."/>
        </authorList>
    </citation>
    <scope>NUCLEOTIDE SEQUENCE [LARGE SCALE GENOMIC DNA]</scope>
    <source>
        <strain evidence="3 4">2789STDY5608636</strain>
    </source>
</reference>
<dbReference type="Gene3D" id="3.30.160.250">
    <property type="match status" value="1"/>
</dbReference>
<dbReference type="Proteomes" id="UP000092950">
    <property type="component" value="Chromosome"/>
</dbReference>
<evidence type="ECO:0000313" key="2">
    <source>
        <dbReference type="EMBL" id="ANY15784.1"/>
    </source>
</evidence>
<dbReference type="KEGG" id="bpdz:BBN53_07625"/>
<evidence type="ECO:0000313" key="4">
    <source>
        <dbReference type="Proteomes" id="UP000053096"/>
    </source>
</evidence>
<evidence type="ECO:0000313" key="5">
    <source>
        <dbReference type="Proteomes" id="UP000092950"/>
    </source>
</evidence>
<proteinExistence type="predicted"/>
<protein>
    <submittedName>
        <fullName evidence="3">Antitoxin HicB</fullName>
    </submittedName>
</protein>
<reference evidence="2 5" key="2">
    <citation type="submission" date="2016-07" db="EMBL/GenBank/DDBJ databases">
        <title>Complete genome sequences of Bordetella pseudohinzii.</title>
        <authorList>
            <person name="Spilker T."/>
            <person name="Darrah R."/>
            <person name="LiPuma J.J."/>
        </authorList>
    </citation>
    <scope>NUCLEOTIDE SEQUENCE [LARGE SCALE GENOMIC DNA]</scope>
    <source>
        <strain evidence="2 5">HI4681</strain>
    </source>
</reference>
<gene>
    <name evidence="3" type="primary">hicB</name>
    <name evidence="2" type="ORF">BBN53_07625</name>
    <name evidence="3" type="ORF">ERS370011_00533</name>
</gene>
<keyword evidence="5" id="KW-1185">Reference proteome</keyword>
<dbReference type="EMBL" id="CYTV01000001">
    <property type="protein sequence ID" value="CUI42306.1"/>
    <property type="molecule type" value="Genomic_DNA"/>
</dbReference>
<organism evidence="3 4">
    <name type="scientific">Bordetella pseudohinzii</name>
    <dbReference type="NCBI Taxonomy" id="1331258"/>
    <lineage>
        <taxon>Bacteria</taxon>
        <taxon>Pseudomonadati</taxon>
        <taxon>Pseudomonadota</taxon>
        <taxon>Betaproteobacteria</taxon>
        <taxon>Burkholderiales</taxon>
        <taxon>Alcaligenaceae</taxon>
        <taxon>Bordetella</taxon>
    </lineage>
</organism>
<dbReference type="Pfam" id="PF15919">
    <property type="entry name" value="HicB_lk_antitox"/>
    <property type="match status" value="1"/>
</dbReference>
<feature type="domain" description="HicB-like antitoxin of toxin-antitoxin system" evidence="1">
    <location>
        <begin position="4"/>
        <end position="60"/>
    </location>
</feature>
<name>A0A0M9HZR4_9BORD</name>
<dbReference type="AlphaFoldDB" id="A0A0M9HZR4"/>
<dbReference type="InterPro" id="IPR031807">
    <property type="entry name" value="HicB-like"/>
</dbReference>
<accession>A0A0M9HZR4</accession>
<dbReference type="EMBL" id="CP016440">
    <property type="protein sequence ID" value="ANY15784.1"/>
    <property type="molecule type" value="Genomic_DNA"/>
</dbReference>